<evidence type="ECO:0000256" key="4">
    <source>
        <dbReference type="ARBA" id="ARBA00023029"/>
    </source>
</evidence>
<comment type="caution">
    <text evidence="9">The sequence shown here is derived from an EMBL/GenBank/DDBJ whole genome shotgun (WGS) entry which is preliminary data.</text>
</comment>
<dbReference type="SUPFAM" id="SSF56349">
    <property type="entry name" value="DNA breaking-rejoining enzymes"/>
    <property type="match status" value="1"/>
</dbReference>
<sequence length="336" mass="38531">MTDKIEDASFITRKRWGKGFQYFDSNNRKIHCRRQLKRIKALVIPPMWDDVLIATESSAKIQASGRDAKGRKQYIYSEQWQRQQQAAKFGKLPEFAAKLPDMRQYCHKQLQQTQWTPEKVLSLMVLVLDDTGIRIGNKHYAQHNKTYGLSTLRRKHIVEHDDGISLEFTGKSGKQRCVTIDDECLAKHVQQASEQPGYALFRYRENASAWSDVSSDEVNAFIKSQMGEAFTCKDFRTWTASCLAVEYYVEMQQNNKRTDSAKSGNTKPINKIVKKVAKSLGNTPAICREYYIHPKILSAIEDDAISTETLRTNNDEDNNSSYALSAAERTVLRIIE</sequence>
<dbReference type="PRINTS" id="PR00416">
    <property type="entry name" value="EUTPISMRASEI"/>
</dbReference>
<name>A0ABV9LXW6_9ALTE</name>
<dbReference type="PROSITE" id="PS52038">
    <property type="entry name" value="TOPO_IB_2"/>
    <property type="match status" value="1"/>
</dbReference>
<keyword evidence="10" id="KW-1185">Reference proteome</keyword>
<comment type="catalytic activity">
    <reaction evidence="1">
        <text>ATP-independent breakage of single-stranded DNA, followed by passage and rejoining.</text>
        <dbReference type="EC" id="5.6.2.1"/>
    </reaction>
</comment>
<dbReference type="Gene3D" id="1.10.132.120">
    <property type="match status" value="1"/>
</dbReference>
<keyword evidence="6" id="KW-0413">Isomerase</keyword>
<accession>A0ABV9LXW6</accession>
<dbReference type="InterPro" id="IPR049331">
    <property type="entry name" value="Top1B_N_bact"/>
</dbReference>
<protein>
    <recommendedName>
        <fullName evidence="3">DNA topoisomerase</fullName>
        <ecNumber evidence="3">5.6.2.1</ecNumber>
    </recommendedName>
</protein>
<evidence type="ECO:0000313" key="9">
    <source>
        <dbReference type="EMBL" id="MFC4701332.1"/>
    </source>
</evidence>
<evidence type="ECO:0000256" key="3">
    <source>
        <dbReference type="ARBA" id="ARBA00012891"/>
    </source>
</evidence>
<proteinExistence type="inferred from homology"/>
<dbReference type="Pfam" id="PF21338">
    <property type="entry name" value="Top1B_N_bact"/>
    <property type="match status" value="1"/>
</dbReference>
<reference evidence="10" key="1">
    <citation type="journal article" date="2019" name="Int. J. Syst. Evol. Microbiol.">
        <title>The Global Catalogue of Microorganisms (GCM) 10K type strain sequencing project: providing services to taxonomists for standard genome sequencing and annotation.</title>
        <authorList>
            <consortium name="The Broad Institute Genomics Platform"/>
            <consortium name="The Broad Institute Genome Sequencing Center for Infectious Disease"/>
            <person name="Wu L."/>
            <person name="Ma J."/>
        </authorList>
    </citation>
    <scope>NUCLEOTIDE SEQUENCE [LARGE SCALE GENOMIC DNA]</scope>
    <source>
        <strain evidence="10">KACC 12507</strain>
    </source>
</reference>
<dbReference type="InterPro" id="IPR035447">
    <property type="entry name" value="DNA_topo_I_N_sf"/>
</dbReference>
<dbReference type="SUPFAM" id="SSF55869">
    <property type="entry name" value="DNA topoisomerase I domain"/>
    <property type="match status" value="1"/>
</dbReference>
<evidence type="ECO:0000256" key="6">
    <source>
        <dbReference type="ARBA" id="ARBA00023235"/>
    </source>
</evidence>
<keyword evidence="4" id="KW-0799">Topoisomerase</keyword>
<dbReference type="Proteomes" id="UP001595897">
    <property type="component" value="Unassembled WGS sequence"/>
</dbReference>
<dbReference type="InterPro" id="IPR011010">
    <property type="entry name" value="DNA_brk_join_enz"/>
</dbReference>
<organism evidence="9 10">
    <name type="scientific">Glaciecola siphonariae</name>
    <dbReference type="NCBI Taxonomy" id="521012"/>
    <lineage>
        <taxon>Bacteria</taxon>
        <taxon>Pseudomonadati</taxon>
        <taxon>Pseudomonadota</taxon>
        <taxon>Gammaproteobacteria</taxon>
        <taxon>Alteromonadales</taxon>
        <taxon>Alteromonadaceae</taxon>
        <taxon>Glaciecola</taxon>
    </lineage>
</organism>
<evidence type="ECO:0000259" key="8">
    <source>
        <dbReference type="Pfam" id="PF21338"/>
    </source>
</evidence>
<dbReference type="InterPro" id="IPR001631">
    <property type="entry name" value="TopoI"/>
</dbReference>
<evidence type="ECO:0000313" key="10">
    <source>
        <dbReference type="Proteomes" id="UP001595897"/>
    </source>
</evidence>
<dbReference type="Gene3D" id="3.30.66.10">
    <property type="entry name" value="DNA topoisomerase I domain"/>
    <property type="match status" value="1"/>
</dbReference>
<keyword evidence="5" id="KW-0238">DNA-binding</keyword>
<gene>
    <name evidence="9" type="ORF">ACFO4O_14270</name>
</gene>
<dbReference type="Gene3D" id="3.90.15.10">
    <property type="entry name" value="Topoisomerase I, Chain A, domain 3"/>
    <property type="match status" value="1"/>
</dbReference>
<evidence type="ECO:0000256" key="1">
    <source>
        <dbReference type="ARBA" id="ARBA00000213"/>
    </source>
</evidence>
<dbReference type="InterPro" id="IPR013500">
    <property type="entry name" value="TopoI_cat_euk"/>
</dbReference>
<comment type="similarity">
    <text evidence="2">Belongs to the type IB topoisomerase family.</text>
</comment>
<dbReference type="InterPro" id="IPR014711">
    <property type="entry name" value="TopoI_cat_a-hlx-sub_euk"/>
</dbReference>
<evidence type="ECO:0000259" key="7">
    <source>
        <dbReference type="Pfam" id="PF01028"/>
    </source>
</evidence>
<feature type="domain" description="DNA topoisomerase IB N-terminal" evidence="8">
    <location>
        <begin position="19"/>
        <end position="67"/>
    </location>
</feature>
<dbReference type="Pfam" id="PF01028">
    <property type="entry name" value="Topoisom_I"/>
    <property type="match status" value="1"/>
</dbReference>
<evidence type="ECO:0000256" key="5">
    <source>
        <dbReference type="ARBA" id="ARBA00023125"/>
    </source>
</evidence>
<dbReference type="EC" id="5.6.2.1" evidence="3"/>
<dbReference type="RefSeq" id="WP_382409718.1">
    <property type="nucleotide sequence ID" value="NZ_JBHSGU010000009.1"/>
</dbReference>
<dbReference type="EMBL" id="JBHSGU010000009">
    <property type="protein sequence ID" value="MFC4701332.1"/>
    <property type="molecule type" value="Genomic_DNA"/>
</dbReference>
<feature type="domain" description="DNA topoisomerase I catalytic core eukaryotic-type" evidence="7">
    <location>
        <begin position="79"/>
        <end position="304"/>
    </location>
</feature>
<evidence type="ECO:0000256" key="2">
    <source>
        <dbReference type="ARBA" id="ARBA00006645"/>
    </source>
</evidence>